<dbReference type="SUPFAM" id="SSF141678">
    <property type="entry name" value="MAL13P1.257-like"/>
    <property type="match status" value="1"/>
</dbReference>
<organism evidence="4 5">
    <name type="scientific">Cucumis melo</name>
    <name type="common">Muskmelon</name>
    <dbReference type="NCBI Taxonomy" id="3656"/>
    <lineage>
        <taxon>Eukaryota</taxon>
        <taxon>Viridiplantae</taxon>
        <taxon>Streptophyta</taxon>
        <taxon>Embryophyta</taxon>
        <taxon>Tracheophyta</taxon>
        <taxon>Spermatophyta</taxon>
        <taxon>Magnoliopsida</taxon>
        <taxon>eudicotyledons</taxon>
        <taxon>Gunneridae</taxon>
        <taxon>Pentapetalae</taxon>
        <taxon>rosids</taxon>
        <taxon>fabids</taxon>
        <taxon>Cucurbitales</taxon>
        <taxon>Cucurbitaceae</taxon>
        <taxon>Benincaseae</taxon>
        <taxon>Cucumis</taxon>
    </lineage>
</organism>
<gene>
    <name evidence="5" type="primary">LOC103487797</name>
</gene>
<name>A0ABM3KKR4_CUCME</name>
<dbReference type="Pfam" id="PF05907">
    <property type="entry name" value="CXXC_Zn-b_euk"/>
    <property type="match status" value="1"/>
</dbReference>
<keyword evidence="4" id="KW-1185">Reference proteome</keyword>
<reference evidence="5" key="1">
    <citation type="submission" date="2025-08" db="UniProtKB">
        <authorList>
            <consortium name="RefSeq"/>
        </authorList>
    </citation>
    <scope>IDENTIFICATION</scope>
    <source>
        <tissue evidence="5">Stem</tissue>
    </source>
</reference>
<keyword evidence="2" id="KW-0479">Metal-binding</keyword>
<evidence type="ECO:0000313" key="4">
    <source>
        <dbReference type="Proteomes" id="UP001652600"/>
    </source>
</evidence>
<dbReference type="PANTHER" id="PTHR12857:SF0">
    <property type="entry name" value="CXXC MOTIF CONTAINING ZINC BINDING PROTEIN"/>
    <property type="match status" value="1"/>
</dbReference>
<evidence type="ECO:0000256" key="3">
    <source>
        <dbReference type="ARBA" id="ARBA00022833"/>
    </source>
</evidence>
<protein>
    <submittedName>
        <fullName evidence="5">Uncharacterized protein LOC103487797 isoform X1</fullName>
    </submittedName>
</protein>
<evidence type="ECO:0000256" key="2">
    <source>
        <dbReference type="ARBA" id="ARBA00022723"/>
    </source>
</evidence>
<dbReference type="PANTHER" id="PTHR12857">
    <property type="entry name" value="CXXC MOTIF CONTAINING ZINC BINDING PROTEIN"/>
    <property type="match status" value="1"/>
</dbReference>
<evidence type="ECO:0000256" key="1">
    <source>
        <dbReference type="ARBA" id="ARBA00007818"/>
    </source>
</evidence>
<proteinExistence type="inferred from homology"/>
<comment type="similarity">
    <text evidence="1">Belongs to the UPF0587 family.</text>
</comment>
<keyword evidence="3" id="KW-0862">Zinc</keyword>
<sequence length="179" mass="20059">MVNFLLKIKAELENLTNLQPQDGCDDPNFTYLFKVKCGRCGEVSQKETCVTLSETIPLQAGKGTTNLVQKCKFCGREGTITMIPGRGKPLTQEISESGDFSPLMLFDCRGYEPIGFVFGPGWKVESVSPPINLPSDQCNEHEVFNTAYLFLNSTIMYNFIFLKSNIYNLLIMQIHNVLA</sequence>
<dbReference type="RefSeq" id="XP_050938395.1">
    <property type="nucleotide sequence ID" value="XM_051082438.1"/>
</dbReference>
<accession>A0ABM3KKR4</accession>
<dbReference type="GeneID" id="103487797"/>
<dbReference type="InterPro" id="IPR008584">
    <property type="entry name" value="CXXC_Zn-binding_euk"/>
</dbReference>
<dbReference type="Proteomes" id="UP001652600">
    <property type="component" value="Chromosome 3"/>
</dbReference>
<evidence type="ECO:0000313" key="5">
    <source>
        <dbReference type="RefSeq" id="XP_050938395.1"/>
    </source>
</evidence>